<proteinExistence type="predicted"/>
<feature type="compositionally biased region" description="Basic residues" evidence="1">
    <location>
        <begin position="38"/>
        <end position="48"/>
    </location>
</feature>
<feature type="compositionally biased region" description="Basic and acidic residues" evidence="1">
    <location>
        <begin position="8"/>
        <end position="19"/>
    </location>
</feature>
<feature type="region of interest" description="Disordered" evidence="1">
    <location>
        <begin position="1"/>
        <end position="72"/>
    </location>
</feature>
<reference evidence="2" key="1">
    <citation type="submission" date="2017-04" db="EMBL/GenBank/DDBJ databases">
        <title>Unveiling RNA virosphere associated with marine microorganisms.</title>
        <authorList>
            <person name="Urayama S."/>
            <person name="Takaki Y."/>
            <person name="Nishi S."/>
            <person name="Yoshida Y."/>
            <person name="Deguchi S."/>
            <person name="Takai K."/>
            <person name="Nunoura T."/>
        </authorList>
    </citation>
    <scope>NUCLEOTIDE SEQUENCE</scope>
</reference>
<protein>
    <submittedName>
        <fullName evidence="2">Uncharacterized protein</fullName>
    </submittedName>
</protein>
<sequence>MSRKRTKTKEEANIGDKDVVPATAGQKASNNAKQSKPWMKKGKGKPAAKAHPLDSTPGQPKGTTPEVPEKPSVKSLHDLRNELIIPGFGMSVPAFRRYSNTDAETYIPLGVQHGYFLPVGQQANTELYPQLSDLFLQRILTRLTNLGYENDYNVLQLREFFNGVALGVQMVRFITELRTMQRFGEIHSSGPVSSMCTSAINGRLVAQHRRAIKLIAALPFDPKWEEAYIQGFGATTMSDSPFGPIRMFAPKLFQPDDNTAYEATAIANALQAALDGFFTNQVNTELASILSVIYPPRPELPEVLDTHFTYNPASVNNILNLPFNDGTTTAPAFSDTQTVRYFYRRAVVKHGMYTYAPDNNVIAILQGTVWAHRSGAGENVESSIAVNNDATAIPVAQDGELWSTFGRVWNADVGLIDSPAPSVAHVFTTMTGVATGVADDLLNS</sequence>
<accession>A0A2V0RH57</accession>
<dbReference type="EMBL" id="BDQA01000400">
    <property type="protein sequence ID" value="GBH21868.1"/>
    <property type="molecule type" value="Genomic_RNA"/>
</dbReference>
<organism evidence="2">
    <name type="scientific">viral metagenome</name>
    <dbReference type="NCBI Taxonomy" id="1070528"/>
    <lineage>
        <taxon>unclassified sequences</taxon>
        <taxon>metagenomes</taxon>
        <taxon>organismal metagenomes</taxon>
    </lineage>
</organism>
<dbReference type="AlphaFoldDB" id="A0A2V0RH57"/>
<name>A0A2V0RH57_9ZZZZ</name>
<evidence type="ECO:0000313" key="2">
    <source>
        <dbReference type="EMBL" id="GBH21868.1"/>
    </source>
</evidence>
<evidence type="ECO:0000256" key="1">
    <source>
        <dbReference type="SAM" id="MobiDB-lite"/>
    </source>
</evidence>
<comment type="caution">
    <text evidence="2">The sequence shown here is derived from an EMBL/GenBank/DDBJ whole genome shotgun (WGS) entry which is preliminary data.</text>
</comment>